<reference evidence="10 11" key="1">
    <citation type="journal article" date="2012" name="J. Bacteriol.">
        <title>Complete genome sequence of phototrophic betaproteobacterium Rubrivivax gelatinosus IL144.</title>
        <authorList>
            <person name="Nagashima S."/>
            <person name="Kamimura A."/>
            <person name="Shimizu T."/>
            <person name="Nakamura-isaki S."/>
            <person name="Aono E."/>
            <person name="Sakamoto K."/>
            <person name="Ichikawa N."/>
            <person name="Nakazawa H."/>
            <person name="Sekine M."/>
            <person name="Yamazaki S."/>
            <person name="Fujita N."/>
            <person name="Shimada K."/>
            <person name="Hanada S."/>
            <person name="Nagashima K.V.P."/>
        </authorList>
    </citation>
    <scope>NUCLEOTIDE SEQUENCE [LARGE SCALE GENOMIC DNA]</scope>
    <source>
        <strain evidence="11">NBRC 100245 / IL144</strain>
    </source>
</reference>
<feature type="transmembrane region" description="Helical" evidence="8">
    <location>
        <begin position="224"/>
        <end position="248"/>
    </location>
</feature>
<proteinExistence type="inferred from homology"/>
<evidence type="ECO:0000256" key="3">
    <source>
        <dbReference type="ARBA" id="ARBA00007520"/>
    </source>
</evidence>
<keyword evidence="5 8" id="KW-0812">Transmembrane</keyword>
<keyword evidence="11" id="KW-1185">Reference proteome</keyword>
<comment type="function">
    <text evidence="1">Resistance to tetracycline by an active tetracycline efflux. This is an energy-dependent process that decreases the accumulation of the antibiotic in whole cells. This protein functions as a metal-tetracycline/H(+) antiporter.</text>
</comment>
<organism evidence="10 11">
    <name type="scientific">Rubrivivax gelatinosus (strain NBRC 100245 / IL144)</name>
    <dbReference type="NCBI Taxonomy" id="983917"/>
    <lineage>
        <taxon>Bacteria</taxon>
        <taxon>Pseudomonadati</taxon>
        <taxon>Pseudomonadota</taxon>
        <taxon>Betaproteobacteria</taxon>
        <taxon>Burkholderiales</taxon>
        <taxon>Sphaerotilaceae</taxon>
        <taxon>Rubrivivax</taxon>
    </lineage>
</organism>
<dbReference type="GO" id="GO:0016020">
    <property type="term" value="C:membrane"/>
    <property type="evidence" value="ECO:0007669"/>
    <property type="project" value="UniProtKB-SubCell"/>
</dbReference>
<feature type="transmembrane region" description="Helical" evidence="8">
    <location>
        <begin position="315"/>
        <end position="336"/>
    </location>
</feature>
<feature type="transmembrane region" description="Helical" evidence="8">
    <location>
        <begin position="86"/>
        <end position="109"/>
    </location>
</feature>
<evidence type="ECO:0000313" key="11">
    <source>
        <dbReference type="Proteomes" id="UP000007883"/>
    </source>
</evidence>
<keyword evidence="7 8" id="KW-0472">Membrane</keyword>
<dbReference type="STRING" id="983917.RGE_30960"/>
<feature type="domain" description="Major facilitator superfamily (MFS) profile" evidence="9">
    <location>
        <begin position="16"/>
        <end position="410"/>
    </location>
</feature>
<comment type="subcellular location">
    <subcellularLocation>
        <location evidence="2">Membrane</location>
        <topology evidence="2">Multi-pass membrane protein</topology>
    </subcellularLocation>
</comment>
<dbReference type="AlphaFoldDB" id="I0HTU8"/>
<keyword evidence="4" id="KW-0813">Transport</keyword>
<feature type="transmembrane region" description="Helical" evidence="8">
    <location>
        <begin position="144"/>
        <end position="168"/>
    </location>
</feature>
<feature type="transmembrane region" description="Helical" evidence="8">
    <location>
        <begin position="291"/>
        <end position="309"/>
    </location>
</feature>
<dbReference type="InterPro" id="IPR001958">
    <property type="entry name" value="Tet-R_TetA/multi-R_MdtG-like"/>
</dbReference>
<dbReference type="PANTHER" id="PTHR23504">
    <property type="entry name" value="MAJOR FACILITATOR SUPERFAMILY DOMAIN-CONTAINING PROTEIN 10"/>
    <property type="match status" value="1"/>
</dbReference>
<evidence type="ECO:0000259" key="9">
    <source>
        <dbReference type="PROSITE" id="PS50850"/>
    </source>
</evidence>
<dbReference type="InterPro" id="IPR020846">
    <property type="entry name" value="MFS_dom"/>
</dbReference>
<name>I0HTU8_RUBGI</name>
<dbReference type="eggNOG" id="COG2814">
    <property type="taxonomic scope" value="Bacteria"/>
</dbReference>
<dbReference type="HOGENOM" id="CLU_001265_10_11_4"/>
<feature type="transmembrane region" description="Helical" evidence="8">
    <location>
        <begin position="174"/>
        <end position="192"/>
    </location>
</feature>
<comment type="similarity">
    <text evidence="3">Belongs to the major facilitator superfamily. TCR/Tet family.</text>
</comment>
<dbReference type="InterPro" id="IPR036259">
    <property type="entry name" value="MFS_trans_sf"/>
</dbReference>
<evidence type="ECO:0000256" key="4">
    <source>
        <dbReference type="ARBA" id="ARBA00022448"/>
    </source>
</evidence>
<accession>I0HTU8</accession>
<dbReference type="KEGG" id="rge:RGE_30960"/>
<dbReference type="PROSITE" id="PS00216">
    <property type="entry name" value="SUGAR_TRANSPORT_1"/>
    <property type="match status" value="1"/>
</dbReference>
<dbReference type="PROSITE" id="PS50850">
    <property type="entry name" value="MFS"/>
    <property type="match status" value="1"/>
</dbReference>
<evidence type="ECO:0000256" key="2">
    <source>
        <dbReference type="ARBA" id="ARBA00004141"/>
    </source>
</evidence>
<sequence length="419" mass="44339">METSPAPVHPGGRPAAMRFIMLVVLIDMLAVGVISPVLPALVGVFTTSPAEQTYWYGVVAFSYAVACFFGAPVLGALSDRYGRRPVLLLGFCGLAFNFFMTALSTSVWMLVASRIVGGAMQANAAVANAYVADITPPQERAKRFGMLGAMFGIGFILGPVIGGILGGIDPHLPFFVAGTLALLNLAYGYFVLPESLPLERRRAFDWKRANPFSALKELAQLKGVGALVAVLGCAALAQFSLYTTWVLYTTFKFGWGPSQNGWSLFAIGLVSAIVQGGLLGRLLKHYGAKRLAVMGLLSSTLSFVAFGLVTEGWMMYVVIAANILGNTITASLQGLVSGAAHHDNQGQTMGSVSSLNSLMAVVAPTLAAPLLGLVSHLPHGDWRIGTPMFFSAALQALALAFAIAHFRKQRRARLAAKAA</sequence>
<evidence type="ECO:0000256" key="7">
    <source>
        <dbReference type="ARBA" id="ARBA00023136"/>
    </source>
</evidence>
<gene>
    <name evidence="10" type="ordered locus">RGE_30960</name>
</gene>
<dbReference type="GO" id="GO:0022857">
    <property type="term" value="F:transmembrane transporter activity"/>
    <property type="evidence" value="ECO:0007669"/>
    <property type="project" value="InterPro"/>
</dbReference>
<feature type="transmembrane region" description="Helical" evidence="8">
    <location>
        <begin position="19"/>
        <end position="42"/>
    </location>
</feature>
<feature type="transmembrane region" description="Helical" evidence="8">
    <location>
        <begin position="384"/>
        <end position="404"/>
    </location>
</feature>
<evidence type="ECO:0000256" key="8">
    <source>
        <dbReference type="SAM" id="Phobius"/>
    </source>
</evidence>
<dbReference type="InterPro" id="IPR011701">
    <property type="entry name" value="MFS"/>
</dbReference>
<evidence type="ECO:0000256" key="5">
    <source>
        <dbReference type="ARBA" id="ARBA00022692"/>
    </source>
</evidence>
<keyword evidence="6 8" id="KW-1133">Transmembrane helix</keyword>
<dbReference type="Pfam" id="PF07690">
    <property type="entry name" value="MFS_1"/>
    <property type="match status" value="1"/>
</dbReference>
<feature type="transmembrane region" description="Helical" evidence="8">
    <location>
        <begin position="54"/>
        <end position="74"/>
    </location>
</feature>
<dbReference type="PATRIC" id="fig|983917.3.peg.3021"/>
<protein>
    <submittedName>
        <fullName evidence="10">Tetracycline-efflux transporter</fullName>
    </submittedName>
</protein>
<dbReference type="SUPFAM" id="SSF103473">
    <property type="entry name" value="MFS general substrate transporter"/>
    <property type="match status" value="1"/>
</dbReference>
<feature type="transmembrane region" description="Helical" evidence="8">
    <location>
        <begin position="357"/>
        <end position="378"/>
    </location>
</feature>
<dbReference type="PANTHER" id="PTHR23504:SF15">
    <property type="entry name" value="MAJOR FACILITATOR SUPERFAMILY (MFS) PROFILE DOMAIN-CONTAINING PROTEIN"/>
    <property type="match status" value="1"/>
</dbReference>
<dbReference type="InterPro" id="IPR005829">
    <property type="entry name" value="Sugar_transporter_CS"/>
</dbReference>
<dbReference type="Gene3D" id="1.20.1250.20">
    <property type="entry name" value="MFS general substrate transporter like domains"/>
    <property type="match status" value="1"/>
</dbReference>
<evidence type="ECO:0000256" key="6">
    <source>
        <dbReference type="ARBA" id="ARBA00022989"/>
    </source>
</evidence>
<evidence type="ECO:0000313" key="10">
    <source>
        <dbReference type="EMBL" id="BAL96435.1"/>
    </source>
</evidence>
<evidence type="ECO:0000256" key="1">
    <source>
        <dbReference type="ARBA" id="ARBA00003279"/>
    </source>
</evidence>
<feature type="transmembrane region" description="Helical" evidence="8">
    <location>
        <begin position="260"/>
        <end position="279"/>
    </location>
</feature>
<dbReference type="EMBL" id="AP012320">
    <property type="protein sequence ID" value="BAL96435.1"/>
    <property type="molecule type" value="Genomic_DNA"/>
</dbReference>
<dbReference type="PRINTS" id="PR01035">
    <property type="entry name" value="TCRTETA"/>
</dbReference>
<dbReference type="Proteomes" id="UP000007883">
    <property type="component" value="Chromosome"/>
</dbReference>